<feature type="transmembrane region" description="Helical" evidence="2">
    <location>
        <begin position="634"/>
        <end position="657"/>
    </location>
</feature>
<evidence type="ECO:0000256" key="1">
    <source>
        <dbReference type="SAM" id="MobiDB-lite"/>
    </source>
</evidence>
<dbReference type="Proteomes" id="UP001383192">
    <property type="component" value="Unassembled WGS sequence"/>
</dbReference>
<feature type="compositionally biased region" description="Polar residues" evidence="1">
    <location>
        <begin position="119"/>
        <end position="128"/>
    </location>
</feature>
<feature type="compositionally biased region" description="Basic and acidic residues" evidence="1">
    <location>
        <begin position="58"/>
        <end position="67"/>
    </location>
</feature>
<keyword evidence="2" id="KW-0472">Membrane</keyword>
<feature type="compositionally biased region" description="Polar residues" evidence="1">
    <location>
        <begin position="98"/>
        <end position="110"/>
    </location>
</feature>
<dbReference type="EMBL" id="JAYKXP010000099">
    <property type="protein sequence ID" value="KAK7026847.1"/>
    <property type="molecule type" value="Genomic_DNA"/>
</dbReference>
<organism evidence="3 4">
    <name type="scientific">Paramarasmius palmivorus</name>
    <dbReference type="NCBI Taxonomy" id="297713"/>
    <lineage>
        <taxon>Eukaryota</taxon>
        <taxon>Fungi</taxon>
        <taxon>Dikarya</taxon>
        <taxon>Basidiomycota</taxon>
        <taxon>Agaricomycotina</taxon>
        <taxon>Agaricomycetes</taxon>
        <taxon>Agaricomycetidae</taxon>
        <taxon>Agaricales</taxon>
        <taxon>Marasmiineae</taxon>
        <taxon>Marasmiaceae</taxon>
        <taxon>Paramarasmius</taxon>
    </lineage>
</organism>
<evidence type="ECO:0000313" key="3">
    <source>
        <dbReference type="EMBL" id="KAK7026847.1"/>
    </source>
</evidence>
<dbReference type="AlphaFoldDB" id="A0AAW0BIT3"/>
<feature type="transmembrane region" description="Helical" evidence="2">
    <location>
        <begin position="551"/>
        <end position="570"/>
    </location>
</feature>
<accession>A0AAW0BIT3</accession>
<keyword evidence="2" id="KW-0812">Transmembrane</keyword>
<comment type="caution">
    <text evidence="3">The sequence shown here is derived from an EMBL/GenBank/DDBJ whole genome shotgun (WGS) entry which is preliminary data.</text>
</comment>
<feature type="region of interest" description="Disordered" evidence="1">
    <location>
        <begin position="58"/>
        <end position="86"/>
    </location>
</feature>
<evidence type="ECO:0000313" key="4">
    <source>
        <dbReference type="Proteomes" id="UP001383192"/>
    </source>
</evidence>
<keyword evidence="4" id="KW-1185">Reference proteome</keyword>
<gene>
    <name evidence="3" type="ORF">VNI00_015389</name>
</gene>
<sequence length="740" mass="82548">MAISFLQPLFKALQLFLRNKALIRIPIQRLLRFWTYVTKSLASLRSSIAPRGREAISVDPAAEKNHPESMGICASELPSDSVSDPLSESWVNASATHLTSDKSSGTNFDPQSPPHSDSPYATANEDGSCSSTEASLAASVSRISITIPRAVSCVNQNDAASVSQISIIAPGMTAGPTPLVDSLSQGCNLTGEVTISPIQEESENVTLGGDTVDLTGQWLSAICEDFYPFLPESVGRYKRSGTVSKQETEYELLPMTKLYTDANIYDDKILSYITNLIGQFDQYLHAHNIRLSSHVNVVFEISGDSDEMWCQYYLADHATRSVFWLDKFVLSKVSSYLWSEVPGVTKPSHVREFRVCIVPVDPSIWFFRQDMQSKLNIELRDILIYSIGDVITSSTTTVPYEATELQQMLEMVNNIQNNMHGSKVVQPYSRLMHNFTRLRFKNFHGQLAARLDWDQSVYIPPGSKTPRSLLLRILSPPLFFAPETYCRELDKIWIDGQIHAARWTKYFSEMHTEWQQQILLDTVLLSGNVAFLAIQSVDEDTANPGRSPAQITSYLSVMASIGSILIGLMLTRKNKLRARELALNAVLFSKDIFLWSKQRVGLETLAILYSVPFALLIVVLFLVGFSFMCLRHSAITVPLLICITWAIIALLLIWCMFTLASWDEPFSAGYITWDRLASGVEDTAGLVIAFVEKISKALRGASWRGVTGQFRRGENRQEADMSSDAIHSNTRDVIALQASV</sequence>
<proteinExistence type="predicted"/>
<reference evidence="3 4" key="1">
    <citation type="submission" date="2024-01" db="EMBL/GenBank/DDBJ databases">
        <title>A draft genome for a cacao thread blight-causing isolate of Paramarasmius palmivorus.</title>
        <authorList>
            <person name="Baruah I.K."/>
            <person name="Bukari Y."/>
            <person name="Amoako-Attah I."/>
            <person name="Meinhardt L.W."/>
            <person name="Bailey B.A."/>
            <person name="Cohen S.P."/>
        </authorList>
    </citation>
    <scope>NUCLEOTIDE SEQUENCE [LARGE SCALE GENOMIC DNA]</scope>
    <source>
        <strain evidence="3 4">GH-12</strain>
    </source>
</reference>
<feature type="transmembrane region" description="Helical" evidence="2">
    <location>
        <begin position="606"/>
        <end position="628"/>
    </location>
</feature>
<evidence type="ECO:0000256" key="2">
    <source>
        <dbReference type="SAM" id="Phobius"/>
    </source>
</evidence>
<keyword evidence="2" id="KW-1133">Transmembrane helix</keyword>
<feature type="region of interest" description="Disordered" evidence="1">
    <location>
        <begin position="98"/>
        <end position="128"/>
    </location>
</feature>
<protein>
    <submittedName>
        <fullName evidence="3">Uncharacterized protein</fullName>
    </submittedName>
</protein>
<name>A0AAW0BIT3_9AGAR</name>